<protein>
    <submittedName>
        <fullName evidence="1">Uncharacterized protein</fullName>
    </submittedName>
</protein>
<dbReference type="AlphaFoldDB" id="A0A2T8JCA0"/>
<organism evidence="1">
    <name type="scientific">Panicum hallii</name>
    <dbReference type="NCBI Taxonomy" id="206008"/>
    <lineage>
        <taxon>Eukaryota</taxon>
        <taxon>Viridiplantae</taxon>
        <taxon>Streptophyta</taxon>
        <taxon>Embryophyta</taxon>
        <taxon>Tracheophyta</taxon>
        <taxon>Spermatophyta</taxon>
        <taxon>Magnoliopsida</taxon>
        <taxon>Liliopsida</taxon>
        <taxon>Poales</taxon>
        <taxon>Poaceae</taxon>
        <taxon>PACMAD clade</taxon>
        <taxon>Panicoideae</taxon>
        <taxon>Panicodae</taxon>
        <taxon>Paniceae</taxon>
        <taxon>Panicinae</taxon>
        <taxon>Panicum</taxon>
        <taxon>Panicum sect. Panicum</taxon>
    </lineage>
</organism>
<reference evidence="1" key="1">
    <citation type="submission" date="2018-04" db="EMBL/GenBank/DDBJ databases">
        <title>WGS assembly of Panicum hallii.</title>
        <authorList>
            <person name="Lovell J."/>
            <person name="Jenkins J."/>
            <person name="Lowry D."/>
            <person name="Mamidi S."/>
            <person name="Sreedasyam A."/>
            <person name="Weng X."/>
            <person name="Barry K."/>
            <person name="Bonette J."/>
            <person name="Campitelli B."/>
            <person name="Daum C."/>
            <person name="Gordon S."/>
            <person name="Gould B."/>
            <person name="Lipzen A."/>
            <person name="Macqueen A."/>
            <person name="Palacio-Mejia J."/>
            <person name="Plott C."/>
            <person name="Shakirov E."/>
            <person name="Shu S."/>
            <person name="Yoshinaga Y."/>
            <person name="Zane M."/>
            <person name="Rokhsar D."/>
            <person name="Grimwood J."/>
            <person name="Schmutz J."/>
            <person name="Juenger T."/>
        </authorList>
    </citation>
    <scope>NUCLEOTIDE SEQUENCE [LARGE SCALE GENOMIC DNA]</scope>
    <source>
        <strain evidence="1">FIL2</strain>
    </source>
</reference>
<dbReference type="EMBL" id="CM008049">
    <property type="protein sequence ID" value="PVH47531.1"/>
    <property type="molecule type" value="Genomic_DNA"/>
</dbReference>
<accession>A0A2T8JCA0</accession>
<name>A0A2T8JCA0_9POAL</name>
<evidence type="ECO:0000313" key="1">
    <source>
        <dbReference type="EMBL" id="PVH47531.1"/>
    </source>
</evidence>
<dbReference type="Proteomes" id="UP000243499">
    <property type="component" value="Chromosome 4"/>
</dbReference>
<dbReference type="Gramene" id="PVH47531">
    <property type="protein sequence ID" value="PVH47531"/>
    <property type="gene ID" value="PAHAL_4G081200"/>
</dbReference>
<sequence>MQAIVVARARGLFADQENHQRFGYRQPGLPWDMGFTAVDVDRQLAGYCS</sequence>
<proteinExistence type="predicted"/>
<gene>
    <name evidence="1" type="ORF">PAHAL_4G081200</name>
</gene>